<evidence type="ECO:0000313" key="2">
    <source>
        <dbReference type="EMBL" id="GIX82647.1"/>
    </source>
</evidence>
<name>A0AAV4NH59_9ARAC</name>
<evidence type="ECO:0000256" key="1">
    <source>
        <dbReference type="SAM" id="Phobius"/>
    </source>
</evidence>
<gene>
    <name evidence="2" type="ORF">CDAR_295621</name>
</gene>
<reference evidence="2 3" key="1">
    <citation type="submission" date="2021-06" db="EMBL/GenBank/DDBJ databases">
        <title>Caerostris darwini draft genome.</title>
        <authorList>
            <person name="Kono N."/>
            <person name="Arakawa K."/>
        </authorList>
    </citation>
    <scope>NUCLEOTIDE SEQUENCE [LARGE SCALE GENOMIC DNA]</scope>
</reference>
<dbReference type="EMBL" id="BPLQ01001534">
    <property type="protein sequence ID" value="GIX82647.1"/>
    <property type="molecule type" value="Genomic_DNA"/>
</dbReference>
<keyword evidence="1" id="KW-0812">Transmembrane</keyword>
<keyword evidence="1" id="KW-1133">Transmembrane helix</keyword>
<organism evidence="2 3">
    <name type="scientific">Caerostris darwini</name>
    <dbReference type="NCBI Taxonomy" id="1538125"/>
    <lineage>
        <taxon>Eukaryota</taxon>
        <taxon>Metazoa</taxon>
        <taxon>Ecdysozoa</taxon>
        <taxon>Arthropoda</taxon>
        <taxon>Chelicerata</taxon>
        <taxon>Arachnida</taxon>
        <taxon>Araneae</taxon>
        <taxon>Araneomorphae</taxon>
        <taxon>Entelegynae</taxon>
        <taxon>Araneoidea</taxon>
        <taxon>Araneidae</taxon>
        <taxon>Caerostris</taxon>
    </lineage>
</organism>
<dbReference type="Proteomes" id="UP001054837">
    <property type="component" value="Unassembled WGS sequence"/>
</dbReference>
<evidence type="ECO:0000313" key="3">
    <source>
        <dbReference type="Proteomes" id="UP001054837"/>
    </source>
</evidence>
<dbReference type="AlphaFoldDB" id="A0AAV4NH59"/>
<comment type="caution">
    <text evidence="2">The sequence shown here is derived from an EMBL/GenBank/DDBJ whole genome shotgun (WGS) entry which is preliminary data.</text>
</comment>
<proteinExistence type="predicted"/>
<keyword evidence="1" id="KW-0472">Membrane</keyword>
<keyword evidence="3" id="KW-1185">Reference proteome</keyword>
<sequence length="106" mass="11926">MATMSTILPEVVVPVTTIMNSSTLSVIQSNLGLIITLLIILLTFGGTILLWKLRLIRRARQNRRANDEMNRQPEAPLPPLRRVAACMNISDQLSEEDKRDLCKNGR</sequence>
<accession>A0AAV4NH59</accession>
<feature type="transmembrane region" description="Helical" evidence="1">
    <location>
        <begin position="31"/>
        <end position="51"/>
    </location>
</feature>
<protein>
    <submittedName>
        <fullName evidence="2">Uncharacterized protein</fullName>
    </submittedName>
</protein>